<protein>
    <submittedName>
        <fullName evidence="1">Uncharacterized protein</fullName>
    </submittedName>
</protein>
<evidence type="ECO:0000313" key="2">
    <source>
        <dbReference type="Proteomes" id="UP000318571"/>
    </source>
</evidence>
<comment type="caution">
    <text evidence="1">The sequence shown here is derived from an EMBL/GenBank/DDBJ whole genome shotgun (WGS) entry which is preliminary data.</text>
</comment>
<dbReference type="AlphaFoldDB" id="A0A553NQJ3"/>
<accession>A0A553NQJ3</accession>
<evidence type="ECO:0000313" key="1">
    <source>
        <dbReference type="EMBL" id="TRY67696.1"/>
    </source>
</evidence>
<proteinExistence type="predicted"/>
<gene>
    <name evidence="1" type="ORF">TCAL_15789</name>
</gene>
<organism evidence="1 2">
    <name type="scientific">Tigriopus californicus</name>
    <name type="common">Marine copepod</name>
    <dbReference type="NCBI Taxonomy" id="6832"/>
    <lineage>
        <taxon>Eukaryota</taxon>
        <taxon>Metazoa</taxon>
        <taxon>Ecdysozoa</taxon>
        <taxon>Arthropoda</taxon>
        <taxon>Crustacea</taxon>
        <taxon>Multicrustacea</taxon>
        <taxon>Hexanauplia</taxon>
        <taxon>Copepoda</taxon>
        <taxon>Harpacticoida</taxon>
        <taxon>Harpacticidae</taxon>
        <taxon>Tigriopus</taxon>
    </lineage>
</organism>
<sequence>MTSLVVQNRDHREEEEFSEEFSLIRSGMAPLRCAHLRISERSRRLLIQAQDSGQVRKQLKDYENAGHRCPT</sequence>
<name>A0A553NQJ3_TIGCA</name>
<dbReference type="EMBL" id="VCGU01000011">
    <property type="protein sequence ID" value="TRY67696.1"/>
    <property type="molecule type" value="Genomic_DNA"/>
</dbReference>
<dbReference type="Proteomes" id="UP000318571">
    <property type="component" value="Chromosome 4"/>
</dbReference>
<reference evidence="1 2" key="1">
    <citation type="journal article" date="2018" name="Nat. Ecol. Evol.">
        <title>Genomic signatures of mitonuclear coevolution across populations of Tigriopus californicus.</title>
        <authorList>
            <person name="Barreto F.S."/>
            <person name="Watson E.T."/>
            <person name="Lima T.G."/>
            <person name="Willett C.S."/>
            <person name="Edmands S."/>
            <person name="Li W."/>
            <person name="Burton R.S."/>
        </authorList>
    </citation>
    <scope>NUCLEOTIDE SEQUENCE [LARGE SCALE GENOMIC DNA]</scope>
    <source>
        <strain evidence="1 2">San Diego</strain>
    </source>
</reference>
<keyword evidence="2" id="KW-1185">Reference proteome</keyword>